<proteinExistence type="predicted"/>
<dbReference type="RefSeq" id="WP_310822217.1">
    <property type="nucleotide sequence ID" value="NZ_JALLIR010000001.1"/>
</dbReference>
<dbReference type="AlphaFoldDB" id="A0AAE4DYA2"/>
<evidence type="ECO:0000313" key="4">
    <source>
        <dbReference type="Proteomes" id="UP001185068"/>
    </source>
</evidence>
<dbReference type="PROSITE" id="PS51257">
    <property type="entry name" value="PROKAR_LIPOPROTEIN"/>
    <property type="match status" value="1"/>
</dbReference>
<reference evidence="3" key="1">
    <citation type="submission" date="2022-11" db="EMBL/GenBank/DDBJ databases">
        <title>blaNDM-1 and qnrB1 co-producing ST413 Enterobacter.</title>
        <authorList>
            <person name="Halder G."/>
            <person name="Chaudhuri B."/>
            <person name="Dutta S."/>
        </authorList>
    </citation>
    <scope>NUCLEOTIDE SEQUENCE</scope>
    <source>
        <strain evidence="3">PEER684</strain>
    </source>
</reference>
<feature type="signal peptide" evidence="2">
    <location>
        <begin position="1"/>
        <end position="24"/>
    </location>
</feature>
<sequence>MMKHTKLLLAGMLVLAPSFSSALAAPLVATGCEAKRQDILQQIDYARTHGNSHRIAGLEKALSEVNANCTDKGLRAERESDVRKKEQKVKERRQELAEAQADGRADKIIKKQQKLEEAQAELNEAKSMLNK</sequence>
<comment type="caution">
    <text evidence="3">The sequence shown here is derived from an EMBL/GenBank/DDBJ whole genome shotgun (WGS) entry which is preliminary data.</text>
</comment>
<dbReference type="EMBL" id="JALLIR010000001">
    <property type="protein sequence ID" value="MDR9947267.1"/>
    <property type="molecule type" value="Genomic_DNA"/>
</dbReference>
<dbReference type="Proteomes" id="UP001185068">
    <property type="component" value="Unassembled WGS sequence"/>
</dbReference>
<organism evidence="3 4">
    <name type="scientific">Enterobacter sichuanensis</name>
    <dbReference type="NCBI Taxonomy" id="2071710"/>
    <lineage>
        <taxon>Bacteria</taxon>
        <taxon>Pseudomonadati</taxon>
        <taxon>Pseudomonadota</taxon>
        <taxon>Gammaproteobacteria</taxon>
        <taxon>Enterobacterales</taxon>
        <taxon>Enterobacteriaceae</taxon>
        <taxon>Enterobacter</taxon>
        <taxon>Enterobacter cloacae complex</taxon>
    </lineage>
</organism>
<dbReference type="Pfam" id="PF06476">
    <property type="entry name" value="DUF1090"/>
    <property type="match status" value="1"/>
</dbReference>
<accession>A0AAE4DYA2</accession>
<gene>
    <name evidence="3" type="ORF">MX989_14380</name>
</gene>
<feature type="region of interest" description="Disordered" evidence="1">
    <location>
        <begin position="76"/>
        <end position="102"/>
    </location>
</feature>
<evidence type="ECO:0000256" key="1">
    <source>
        <dbReference type="SAM" id="MobiDB-lite"/>
    </source>
</evidence>
<keyword evidence="2" id="KW-0732">Signal</keyword>
<protein>
    <submittedName>
        <fullName evidence="3">DUF1090 domain-containing protein</fullName>
    </submittedName>
</protein>
<name>A0AAE4DYA2_9ENTR</name>
<feature type="chain" id="PRO_5042033720" evidence="2">
    <location>
        <begin position="25"/>
        <end position="131"/>
    </location>
</feature>
<dbReference type="InterPro" id="IPR009468">
    <property type="entry name" value="DUF1090"/>
</dbReference>
<evidence type="ECO:0000256" key="2">
    <source>
        <dbReference type="SAM" id="SignalP"/>
    </source>
</evidence>
<evidence type="ECO:0000313" key="3">
    <source>
        <dbReference type="EMBL" id="MDR9947267.1"/>
    </source>
</evidence>